<dbReference type="GO" id="GO:0016887">
    <property type="term" value="F:ATP hydrolysis activity"/>
    <property type="evidence" value="ECO:0007669"/>
    <property type="project" value="InterPro"/>
</dbReference>
<gene>
    <name evidence="16" type="ORF">BCR38DRAFT_329326</name>
</gene>
<feature type="region of interest" description="Disordered" evidence="13">
    <location>
        <begin position="381"/>
        <end position="400"/>
    </location>
</feature>
<dbReference type="SMART" id="SM00382">
    <property type="entry name" value="AAA"/>
    <property type="match status" value="1"/>
</dbReference>
<dbReference type="Pfam" id="PF08740">
    <property type="entry name" value="BCS1_N"/>
    <property type="match status" value="1"/>
</dbReference>
<comment type="caution">
    <text evidence="16">The sequence shown here is derived from an EMBL/GenBank/DDBJ whole genome shotgun (WGS) entry which is preliminary data.</text>
</comment>
<evidence type="ECO:0000259" key="15">
    <source>
        <dbReference type="SMART" id="SM01024"/>
    </source>
</evidence>
<dbReference type="AlphaFoldDB" id="A0A1Y2EJ68"/>
<dbReference type="InParanoid" id="A0A1Y2EJ68"/>
<evidence type="ECO:0000256" key="11">
    <source>
        <dbReference type="ARBA" id="ARBA00048778"/>
    </source>
</evidence>
<evidence type="ECO:0000256" key="10">
    <source>
        <dbReference type="ARBA" id="ARBA00023136"/>
    </source>
</evidence>
<evidence type="ECO:0000256" key="13">
    <source>
        <dbReference type="SAM" id="MobiDB-lite"/>
    </source>
</evidence>
<dbReference type="GO" id="GO:0005524">
    <property type="term" value="F:ATP binding"/>
    <property type="evidence" value="ECO:0007669"/>
    <property type="project" value="UniProtKB-KW"/>
</dbReference>
<keyword evidence="5" id="KW-0999">Mitochondrion inner membrane</keyword>
<dbReference type="RefSeq" id="XP_040721182.1">
    <property type="nucleotide sequence ID" value="XM_040854873.1"/>
</dbReference>
<keyword evidence="4 12" id="KW-0547">Nucleotide-binding</keyword>
<evidence type="ECO:0000259" key="14">
    <source>
        <dbReference type="SMART" id="SM00382"/>
    </source>
</evidence>
<accession>A0A1Y2EJ68</accession>
<dbReference type="Pfam" id="PF25426">
    <property type="entry name" value="AAA_lid_BCS1"/>
    <property type="match status" value="1"/>
</dbReference>
<dbReference type="PROSITE" id="PS00674">
    <property type="entry name" value="AAA"/>
    <property type="match status" value="1"/>
</dbReference>
<dbReference type="InterPro" id="IPR027417">
    <property type="entry name" value="P-loop_NTPase"/>
</dbReference>
<comment type="similarity">
    <text evidence="2">Belongs to the AAA ATPase family. BCS1 subfamily.</text>
</comment>
<evidence type="ECO:0000313" key="16">
    <source>
        <dbReference type="EMBL" id="ORY71590.1"/>
    </source>
</evidence>
<dbReference type="Pfam" id="PF00004">
    <property type="entry name" value="AAA"/>
    <property type="match status" value="2"/>
</dbReference>
<dbReference type="InterPro" id="IPR057495">
    <property type="entry name" value="AAA_lid_BCS1"/>
</dbReference>
<dbReference type="OrthoDB" id="10251412at2759"/>
<evidence type="ECO:0000256" key="9">
    <source>
        <dbReference type="ARBA" id="ARBA00023128"/>
    </source>
</evidence>
<keyword evidence="10" id="KW-0472">Membrane</keyword>
<organism evidence="16 17">
    <name type="scientific">Pseudomassariella vexata</name>
    <dbReference type="NCBI Taxonomy" id="1141098"/>
    <lineage>
        <taxon>Eukaryota</taxon>
        <taxon>Fungi</taxon>
        <taxon>Dikarya</taxon>
        <taxon>Ascomycota</taxon>
        <taxon>Pezizomycotina</taxon>
        <taxon>Sordariomycetes</taxon>
        <taxon>Xylariomycetidae</taxon>
        <taxon>Amphisphaeriales</taxon>
        <taxon>Pseudomassariaceae</taxon>
        <taxon>Pseudomassariella</taxon>
    </lineage>
</organism>
<dbReference type="InterPro" id="IPR003959">
    <property type="entry name" value="ATPase_AAA_core"/>
</dbReference>
<evidence type="ECO:0000256" key="8">
    <source>
        <dbReference type="ARBA" id="ARBA00022989"/>
    </source>
</evidence>
<dbReference type="GeneID" id="63771085"/>
<comment type="catalytic activity">
    <reaction evidence="11">
        <text>ATP + H2O = ADP + phosphate + H(+)</text>
        <dbReference type="Rhea" id="RHEA:13065"/>
        <dbReference type="ChEBI" id="CHEBI:15377"/>
        <dbReference type="ChEBI" id="CHEBI:15378"/>
        <dbReference type="ChEBI" id="CHEBI:30616"/>
        <dbReference type="ChEBI" id="CHEBI:43474"/>
        <dbReference type="ChEBI" id="CHEBI:456216"/>
    </reaction>
    <physiologicalReaction direction="left-to-right" evidence="11">
        <dbReference type="Rhea" id="RHEA:13066"/>
    </physiologicalReaction>
</comment>
<dbReference type="InterPro" id="IPR050747">
    <property type="entry name" value="Mitochondrial_chaperone_BCS1"/>
</dbReference>
<dbReference type="GO" id="GO:0005743">
    <property type="term" value="C:mitochondrial inner membrane"/>
    <property type="evidence" value="ECO:0007669"/>
    <property type="project" value="UniProtKB-SubCell"/>
</dbReference>
<dbReference type="STRING" id="1141098.A0A1Y2EJ68"/>
<keyword evidence="3" id="KW-0812">Transmembrane</keyword>
<proteinExistence type="inferred from homology"/>
<feature type="domain" description="BCS1 N-terminal" evidence="15">
    <location>
        <begin position="63"/>
        <end position="274"/>
    </location>
</feature>
<dbReference type="InterPro" id="IPR014851">
    <property type="entry name" value="BCS1_N"/>
</dbReference>
<evidence type="ECO:0000256" key="5">
    <source>
        <dbReference type="ARBA" id="ARBA00022792"/>
    </source>
</evidence>
<dbReference type="Gene3D" id="3.40.50.300">
    <property type="entry name" value="P-loop containing nucleotide triphosphate hydrolases"/>
    <property type="match status" value="1"/>
</dbReference>
<evidence type="ECO:0000256" key="12">
    <source>
        <dbReference type="RuleBase" id="RU003651"/>
    </source>
</evidence>
<dbReference type="Proteomes" id="UP000193689">
    <property type="component" value="Unassembled WGS sequence"/>
</dbReference>
<dbReference type="SUPFAM" id="SSF52540">
    <property type="entry name" value="P-loop containing nucleoside triphosphate hydrolases"/>
    <property type="match status" value="1"/>
</dbReference>
<dbReference type="InterPro" id="IPR003960">
    <property type="entry name" value="ATPase_AAA_CS"/>
</dbReference>
<feature type="domain" description="AAA+ ATPase" evidence="14">
    <location>
        <begin position="307"/>
        <end position="471"/>
    </location>
</feature>
<evidence type="ECO:0000256" key="2">
    <source>
        <dbReference type="ARBA" id="ARBA00007448"/>
    </source>
</evidence>
<evidence type="ECO:0000313" key="17">
    <source>
        <dbReference type="Proteomes" id="UP000193689"/>
    </source>
</evidence>
<dbReference type="SMART" id="SM01024">
    <property type="entry name" value="BCS1_N"/>
    <property type="match status" value="1"/>
</dbReference>
<reference evidence="16 17" key="1">
    <citation type="submission" date="2016-07" db="EMBL/GenBank/DDBJ databases">
        <title>Pervasive Adenine N6-methylation of Active Genes in Fungi.</title>
        <authorList>
            <consortium name="DOE Joint Genome Institute"/>
            <person name="Mondo S.J."/>
            <person name="Dannebaum R.O."/>
            <person name="Kuo R.C."/>
            <person name="Labutti K."/>
            <person name="Haridas S."/>
            <person name="Kuo A."/>
            <person name="Salamov A."/>
            <person name="Ahrendt S.R."/>
            <person name="Lipzen A."/>
            <person name="Sullivan W."/>
            <person name="Andreopoulos W.B."/>
            <person name="Clum A."/>
            <person name="Lindquist E."/>
            <person name="Daum C."/>
            <person name="Ramamoorthy G.K."/>
            <person name="Gryganskyi A."/>
            <person name="Culley D."/>
            <person name="Magnuson J.K."/>
            <person name="James T.Y."/>
            <person name="O'Malley M.A."/>
            <person name="Stajich J.E."/>
            <person name="Spatafora J.W."/>
            <person name="Visel A."/>
            <person name="Grigoriev I.V."/>
        </authorList>
    </citation>
    <scope>NUCLEOTIDE SEQUENCE [LARGE SCALE GENOMIC DNA]</scope>
    <source>
        <strain evidence="16 17">CBS 129021</strain>
    </source>
</reference>
<evidence type="ECO:0000256" key="7">
    <source>
        <dbReference type="ARBA" id="ARBA00022840"/>
    </source>
</evidence>
<keyword evidence="9" id="KW-0496">Mitochondrion</keyword>
<protein>
    <submittedName>
        <fullName evidence="16">BCS1 N terminal-domain-containing protein</fullName>
    </submittedName>
</protein>
<name>A0A1Y2EJ68_9PEZI</name>
<comment type="subcellular location">
    <subcellularLocation>
        <location evidence="1">Mitochondrion inner membrane</location>
        <topology evidence="1">Single-pass membrane protein</topology>
    </subcellularLocation>
</comment>
<dbReference type="EMBL" id="MCFJ01000001">
    <property type="protein sequence ID" value="ORY71590.1"/>
    <property type="molecule type" value="Genomic_DNA"/>
</dbReference>
<keyword evidence="17" id="KW-1185">Reference proteome</keyword>
<evidence type="ECO:0000256" key="6">
    <source>
        <dbReference type="ARBA" id="ARBA00022801"/>
    </source>
</evidence>
<evidence type="ECO:0000256" key="4">
    <source>
        <dbReference type="ARBA" id="ARBA00022741"/>
    </source>
</evidence>
<keyword evidence="6" id="KW-0378">Hydrolase</keyword>
<evidence type="ECO:0000256" key="3">
    <source>
        <dbReference type="ARBA" id="ARBA00022692"/>
    </source>
</evidence>
<dbReference type="PANTHER" id="PTHR23070">
    <property type="entry name" value="BCS1 AAA-TYPE ATPASE"/>
    <property type="match status" value="1"/>
</dbReference>
<dbReference type="InterPro" id="IPR003593">
    <property type="entry name" value="AAA+_ATPase"/>
</dbReference>
<sequence length="600" mass="67140">MDINSLFRGVFPTMAANMTIPAENASADNMRGLAEGILPMLGLRGLLPMYGVLGSWLGLDPTFLLTAFGGFWALNKLLRQLYHIGYGLITEYLMCNIHISSTDDMYLHLMRWLAVQPKMVSSRSLTAETVSKTAWDHEDDTNLSKDLTGNYLNFSNQEAMAPPRFVPAVGLHNFWWQGTYYRLHRKQASIFDDGSSGAGMAGIFKDKEDLVISCLGRSPERIKELLKYCKEQYFKNHHARTIIKRPSPQNLRRYGGRHSWQQVADRPVRDMRTVVLDHQQKHQVLADINEYLHPATPRWYANRGIPLRRGYLFHGPPGTGKTSLSFALAGVFGLDIYVISLLEPTLTEEDLSTLFNSLPRRCVVLLEDIDTAGLRRPAEEFETAEAAKTGSKDEATGTPNDWKVSDLAKALKKEGDDKKGISLSGLLNAIDGVASHEGRVLIMTTNVPERLDAALTRPGRVDLQVGFTNATREQARELFVRMYEADQSRRQQAYLLPYTNRDSKEVVVANGKAGSNGYIKVSETQSTINSGDLDISPEKLPQVANEFADKIPNGAFSPAEIQGFLLKRKKHPLKALEDADKWVEGMKRQKASKSKILDVQ</sequence>
<evidence type="ECO:0000256" key="1">
    <source>
        <dbReference type="ARBA" id="ARBA00004434"/>
    </source>
</evidence>
<keyword evidence="7 12" id="KW-0067">ATP-binding</keyword>
<keyword evidence="8" id="KW-1133">Transmembrane helix</keyword>